<feature type="coiled-coil region" evidence="5">
    <location>
        <begin position="58"/>
        <end position="85"/>
    </location>
</feature>
<comment type="caution">
    <text evidence="8">The sequence shown here is derived from an EMBL/GenBank/DDBJ whole genome shotgun (WGS) entry which is preliminary data.</text>
</comment>
<keyword evidence="2 6" id="KW-0812">Transmembrane</keyword>
<keyword evidence="5" id="KW-0175">Coiled coil</keyword>
<evidence type="ECO:0000256" key="6">
    <source>
        <dbReference type="SAM" id="Phobius"/>
    </source>
</evidence>
<dbReference type="InterPro" id="IPR010445">
    <property type="entry name" value="LapA_dom"/>
</dbReference>
<dbReference type="STRING" id="1423777.FD46_GL001861"/>
<dbReference type="EMBL" id="AZEH01000039">
    <property type="protein sequence ID" value="KRL04725.1"/>
    <property type="molecule type" value="Genomic_DNA"/>
</dbReference>
<evidence type="ECO:0000256" key="4">
    <source>
        <dbReference type="ARBA" id="ARBA00023136"/>
    </source>
</evidence>
<dbReference type="PANTHER" id="PTHR41335">
    <property type="entry name" value="MEMBRANE PROTEIN-RELATED"/>
    <property type="match status" value="1"/>
</dbReference>
<accession>A0A0R1MHC8</accession>
<protein>
    <recommendedName>
        <fullName evidence="7">Lipopolysaccharide assembly protein A domain-containing protein</fullName>
    </recommendedName>
</protein>
<dbReference type="GO" id="GO:0005886">
    <property type="term" value="C:plasma membrane"/>
    <property type="evidence" value="ECO:0007669"/>
    <property type="project" value="InterPro"/>
</dbReference>
<feature type="transmembrane region" description="Helical" evidence="6">
    <location>
        <begin position="35"/>
        <end position="61"/>
    </location>
</feature>
<evidence type="ECO:0000313" key="8">
    <source>
        <dbReference type="EMBL" id="KRL04725.1"/>
    </source>
</evidence>
<keyword evidence="9" id="KW-1185">Reference proteome</keyword>
<name>A0A0R1MHC8_9LACO</name>
<dbReference type="Pfam" id="PF06305">
    <property type="entry name" value="LapA_dom"/>
    <property type="match status" value="1"/>
</dbReference>
<evidence type="ECO:0000256" key="1">
    <source>
        <dbReference type="ARBA" id="ARBA00022475"/>
    </source>
</evidence>
<evidence type="ECO:0000256" key="2">
    <source>
        <dbReference type="ARBA" id="ARBA00022692"/>
    </source>
</evidence>
<reference evidence="8 9" key="1">
    <citation type="journal article" date="2015" name="Genome Announc.">
        <title>Expanding the biotechnology potential of lactobacilli through comparative genomics of 213 strains and associated genera.</title>
        <authorList>
            <person name="Sun Z."/>
            <person name="Harris H.M."/>
            <person name="McCann A."/>
            <person name="Guo C."/>
            <person name="Argimon S."/>
            <person name="Zhang W."/>
            <person name="Yang X."/>
            <person name="Jeffery I.B."/>
            <person name="Cooney J.C."/>
            <person name="Kagawa T.F."/>
            <person name="Liu W."/>
            <person name="Song Y."/>
            <person name="Salvetti E."/>
            <person name="Wrobel A."/>
            <person name="Rasinkangas P."/>
            <person name="Parkhill J."/>
            <person name="Rea M.C."/>
            <person name="O'Sullivan O."/>
            <person name="Ritari J."/>
            <person name="Douillard F.P."/>
            <person name="Paul Ross R."/>
            <person name="Yang R."/>
            <person name="Briner A.E."/>
            <person name="Felis G.E."/>
            <person name="de Vos W.M."/>
            <person name="Barrangou R."/>
            <person name="Klaenhammer T.R."/>
            <person name="Caufield P.W."/>
            <person name="Cui Y."/>
            <person name="Zhang H."/>
            <person name="O'Toole P.W."/>
        </authorList>
    </citation>
    <scope>NUCLEOTIDE SEQUENCE [LARGE SCALE GENOMIC DNA]</scope>
    <source>
        <strain evidence="8 9">DSM 19972</strain>
    </source>
</reference>
<proteinExistence type="predicted"/>
<evidence type="ECO:0000256" key="3">
    <source>
        <dbReference type="ARBA" id="ARBA00022989"/>
    </source>
</evidence>
<dbReference type="Proteomes" id="UP000051686">
    <property type="component" value="Unassembled WGS sequence"/>
</dbReference>
<sequence length="114" mass="12726">MIAALLVALIVIVFALLNTQNVELNFIFGKYSMPLVLVLVISLLAGALIAVLLSTVTIIGLKRQLKESEIKRERAEESAVKKYEQKLTATQAKYQRKLNGKTAATVRQKEDFHK</sequence>
<evidence type="ECO:0000259" key="7">
    <source>
        <dbReference type="Pfam" id="PF06305"/>
    </source>
</evidence>
<dbReference type="PATRIC" id="fig|1423777.3.peg.1916"/>
<evidence type="ECO:0000313" key="9">
    <source>
        <dbReference type="Proteomes" id="UP000051686"/>
    </source>
</evidence>
<keyword evidence="1" id="KW-1003">Cell membrane</keyword>
<dbReference type="PANTHER" id="PTHR41335:SF1">
    <property type="entry name" value="MEMBRANE PROTEIN"/>
    <property type="match status" value="1"/>
</dbReference>
<keyword evidence="3 6" id="KW-1133">Transmembrane helix</keyword>
<dbReference type="AlphaFoldDB" id="A0A0R1MHC8"/>
<organism evidence="8 9">
    <name type="scientific">Liquorilactobacillus oeni DSM 19972</name>
    <dbReference type="NCBI Taxonomy" id="1423777"/>
    <lineage>
        <taxon>Bacteria</taxon>
        <taxon>Bacillati</taxon>
        <taxon>Bacillota</taxon>
        <taxon>Bacilli</taxon>
        <taxon>Lactobacillales</taxon>
        <taxon>Lactobacillaceae</taxon>
        <taxon>Liquorilactobacillus</taxon>
    </lineage>
</organism>
<evidence type="ECO:0000256" key="5">
    <source>
        <dbReference type="SAM" id="Coils"/>
    </source>
</evidence>
<feature type="domain" description="Lipopolysaccharide assembly protein A" evidence="7">
    <location>
        <begin position="17"/>
        <end position="77"/>
    </location>
</feature>
<gene>
    <name evidence="8" type="ORF">FD46_GL001861</name>
</gene>
<keyword evidence="4 6" id="KW-0472">Membrane</keyword>